<feature type="region of interest" description="Disordered" evidence="2">
    <location>
        <begin position="63"/>
        <end position="99"/>
    </location>
</feature>
<reference evidence="4" key="1">
    <citation type="journal article" date="2021" name="Nat. Commun.">
        <title>Genetic determinants of endophytism in the Arabidopsis root mycobiome.</title>
        <authorList>
            <person name="Mesny F."/>
            <person name="Miyauchi S."/>
            <person name="Thiergart T."/>
            <person name="Pickel B."/>
            <person name="Atanasova L."/>
            <person name="Karlsson M."/>
            <person name="Huettel B."/>
            <person name="Barry K.W."/>
            <person name="Haridas S."/>
            <person name="Chen C."/>
            <person name="Bauer D."/>
            <person name="Andreopoulos W."/>
            <person name="Pangilinan J."/>
            <person name="LaButti K."/>
            <person name="Riley R."/>
            <person name="Lipzen A."/>
            <person name="Clum A."/>
            <person name="Drula E."/>
            <person name="Henrissat B."/>
            <person name="Kohler A."/>
            <person name="Grigoriev I.V."/>
            <person name="Martin F.M."/>
            <person name="Hacquard S."/>
        </authorList>
    </citation>
    <scope>NUCLEOTIDE SEQUENCE</scope>
    <source>
        <strain evidence="4">MPI-SDFR-AT-0117</strain>
    </source>
</reference>
<feature type="compositionally biased region" description="Polar residues" evidence="2">
    <location>
        <begin position="73"/>
        <end position="90"/>
    </location>
</feature>
<accession>A0A9P9ACV3</accession>
<dbReference type="InterPro" id="IPR001138">
    <property type="entry name" value="Zn2Cys6_DnaBD"/>
</dbReference>
<dbReference type="CDD" id="cd00067">
    <property type="entry name" value="GAL4"/>
    <property type="match status" value="1"/>
</dbReference>
<organism evidence="4 5">
    <name type="scientific">Plectosphaerella plurivora</name>
    <dbReference type="NCBI Taxonomy" id="936078"/>
    <lineage>
        <taxon>Eukaryota</taxon>
        <taxon>Fungi</taxon>
        <taxon>Dikarya</taxon>
        <taxon>Ascomycota</taxon>
        <taxon>Pezizomycotina</taxon>
        <taxon>Sordariomycetes</taxon>
        <taxon>Hypocreomycetidae</taxon>
        <taxon>Glomerellales</taxon>
        <taxon>Plectosphaerellaceae</taxon>
        <taxon>Plectosphaerella</taxon>
    </lineage>
</organism>
<dbReference type="GO" id="GO:0008270">
    <property type="term" value="F:zinc ion binding"/>
    <property type="evidence" value="ECO:0007669"/>
    <property type="project" value="InterPro"/>
</dbReference>
<dbReference type="Proteomes" id="UP000770015">
    <property type="component" value="Unassembled WGS sequence"/>
</dbReference>
<evidence type="ECO:0000256" key="2">
    <source>
        <dbReference type="SAM" id="MobiDB-lite"/>
    </source>
</evidence>
<dbReference type="GO" id="GO:0001228">
    <property type="term" value="F:DNA-binding transcription activator activity, RNA polymerase II-specific"/>
    <property type="evidence" value="ECO:0007669"/>
    <property type="project" value="TreeGrafter"/>
</dbReference>
<keyword evidence="5" id="KW-1185">Reference proteome</keyword>
<gene>
    <name evidence="4" type="ORF">F5X68DRAFT_267653</name>
</gene>
<name>A0A9P9ACV3_9PEZI</name>
<dbReference type="PROSITE" id="PS50048">
    <property type="entry name" value="ZN2_CY6_FUNGAL_2"/>
    <property type="match status" value="1"/>
</dbReference>
<sequence>MTDSTGSLSPRAVPGRLPAKHRRPHQKSKSGCLDCRRRRVKCDEQKPRCRACVRRDVPCDYTGTPGGPFPDQPHTSHIPNETRPAQSPQGSESLVSQAVSSSPRVLVSAQTPETSISAATPAALVLPPTPRSLIDSPETFQLEDLALHHHWTLFTSLTISGESHFAGIWQNIIPEIGFQFPFVTHSIMSLAALHMAQTRGSQEKHLVAHAAEHYNVALRGFRKEVINITESNSEALFCFCLINVLYVFAMSTLYGSGTSEKPTGRKDRILGVELIPMIRGIEAVLLPTHNHLRFGRLKIIMSVGNWDELDPGSLESQGVDAYLCQTRQTWANSGDADTYDEALRILRKCRLFVQQFATMDSATLSEWGYNRAWSGPMLFIHFGPAAYFTLLQQRQPQALILFAHFGVLMHDLRQFWFIGAWGKEIVEVVGDLLGSYWAPWVSWPMEAVGLGSVE</sequence>
<dbReference type="Pfam" id="PF11951">
    <property type="entry name" value="Fungal_trans_2"/>
    <property type="match status" value="1"/>
</dbReference>
<dbReference type="InterPro" id="IPR053157">
    <property type="entry name" value="Sterol_Uptake_Regulator"/>
</dbReference>
<feature type="region of interest" description="Disordered" evidence="2">
    <location>
        <begin position="1"/>
        <end position="35"/>
    </location>
</feature>
<feature type="domain" description="Zn(2)-C6 fungal-type" evidence="3">
    <location>
        <begin position="31"/>
        <end position="61"/>
    </location>
</feature>
<dbReference type="PANTHER" id="PTHR47784">
    <property type="entry name" value="STEROL UPTAKE CONTROL PROTEIN 2"/>
    <property type="match status" value="1"/>
</dbReference>
<dbReference type="PANTHER" id="PTHR47784:SF5">
    <property type="entry name" value="STEROL UPTAKE CONTROL PROTEIN 2"/>
    <property type="match status" value="1"/>
</dbReference>
<keyword evidence="1" id="KW-0539">Nucleus</keyword>
<evidence type="ECO:0000313" key="5">
    <source>
        <dbReference type="Proteomes" id="UP000770015"/>
    </source>
</evidence>
<protein>
    <recommendedName>
        <fullName evidence="3">Zn(2)-C6 fungal-type domain-containing protein</fullName>
    </recommendedName>
</protein>
<dbReference type="AlphaFoldDB" id="A0A9P9ACV3"/>
<proteinExistence type="predicted"/>
<dbReference type="InterPro" id="IPR036864">
    <property type="entry name" value="Zn2-C6_fun-type_DNA-bd_sf"/>
</dbReference>
<dbReference type="EMBL" id="JAGSXJ010000005">
    <property type="protein sequence ID" value="KAH6691489.1"/>
    <property type="molecule type" value="Genomic_DNA"/>
</dbReference>
<dbReference type="InterPro" id="IPR021858">
    <property type="entry name" value="Fun_TF"/>
</dbReference>
<dbReference type="SMART" id="SM00066">
    <property type="entry name" value="GAL4"/>
    <property type="match status" value="1"/>
</dbReference>
<dbReference type="Pfam" id="PF00172">
    <property type="entry name" value="Zn_clus"/>
    <property type="match status" value="1"/>
</dbReference>
<dbReference type="SUPFAM" id="SSF57701">
    <property type="entry name" value="Zn2/Cys6 DNA-binding domain"/>
    <property type="match status" value="1"/>
</dbReference>
<comment type="caution">
    <text evidence="4">The sequence shown here is derived from an EMBL/GenBank/DDBJ whole genome shotgun (WGS) entry which is preliminary data.</text>
</comment>
<dbReference type="Gene3D" id="4.10.240.10">
    <property type="entry name" value="Zn(2)-C6 fungal-type DNA-binding domain"/>
    <property type="match status" value="1"/>
</dbReference>
<evidence type="ECO:0000256" key="1">
    <source>
        <dbReference type="ARBA" id="ARBA00023242"/>
    </source>
</evidence>
<evidence type="ECO:0000259" key="3">
    <source>
        <dbReference type="PROSITE" id="PS50048"/>
    </source>
</evidence>
<dbReference type="OrthoDB" id="3546279at2759"/>
<dbReference type="PROSITE" id="PS00463">
    <property type="entry name" value="ZN2_CY6_FUNGAL_1"/>
    <property type="match status" value="1"/>
</dbReference>
<evidence type="ECO:0000313" key="4">
    <source>
        <dbReference type="EMBL" id="KAH6691489.1"/>
    </source>
</evidence>
<feature type="compositionally biased region" description="Basic residues" evidence="2">
    <location>
        <begin position="18"/>
        <end position="28"/>
    </location>
</feature>